<evidence type="ECO:0000313" key="2">
    <source>
        <dbReference type="EMBL" id="CAD2141158.1"/>
    </source>
</evidence>
<feature type="transmembrane region" description="Helical" evidence="1">
    <location>
        <begin position="20"/>
        <end position="38"/>
    </location>
</feature>
<name>A0A6V7U2B5_MELEN</name>
<comment type="caution">
    <text evidence="2">The sequence shown here is derived from an EMBL/GenBank/DDBJ whole genome shotgun (WGS) entry which is preliminary data.</text>
</comment>
<protein>
    <submittedName>
        <fullName evidence="2">Uncharacterized protein</fullName>
    </submittedName>
</protein>
<sequence length="70" mass="8332">MRNFIRCSNKSTTLMPKIKFLSLICLTASFCFLLYYIYSTNFNDELQILRTQFELKNQQILILKNEMAVL</sequence>
<dbReference type="AlphaFoldDB" id="A0A6V7U2B5"/>
<reference evidence="2 3" key="1">
    <citation type="submission" date="2020-08" db="EMBL/GenBank/DDBJ databases">
        <authorList>
            <person name="Koutsovoulos G."/>
            <person name="Danchin GJ E."/>
        </authorList>
    </citation>
    <scope>NUCLEOTIDE SEQUENCE [LARGE SCALE GENOMIC DNA]</scope>
</reference>
<keyword evidence="1" id="KW-0472">Membrane</keyword>
<evidence type="ECO:0000256" key="1">
    <source>
        <dbReference type="SAM" id="Phobius"/>
    </source>
</evidence>
<organism evidence="2 3">
    <name type="scientific">Meloidogyne enterolobii</name>
    <name type="common">Root-knot nematode worm</name>
    <name type="synonym">Meloidogyne mayaguensis</name>
    <dbReference type="NCBI Taxonomy" id="390850"/>
    <lineage>
        <taxon>Eukaryota</taxon>
        <taxon>Metazoa</taxon>
        <taxon>Ecdysozoa</taxon>
        <taxon>Nematoda</taxon>
        <taxon>Chromadorea</taxon>
        <taxon>Rhabditida</taxon>
        <taxon>Tylenchina</taxon>
        <taxon>Tylenchomorpha</taxon>
        <taxon>Tylenchoidea</taxon>
        <taxon>Meloidogynidae</taxon>
        <taxon>Meloidogyninae</taxon>
        <taxon>Meloidogyne</taxon>
    </lineage>
</organism>
<keyword evidence="1" id="KW-1133">Transmembrane helix</keyword>
<evidence type="ECO:0000313" key="3">
    <source>
        <dbReference type="Proteomes" id="UP000580250"/>
    </source>
</evidence>
<dbReference type="Proteomes" id="UP000580250">
    <property type="component" value="Unassembled WGS sequence"/>
</dbReference>
<dbReference type="EMBL" id="CAJEWN010000026">
    <property type="protein sequence ID" value="CAD2141158.1"/>
    <property type="molecule type" value="Genomic_DNA"/>
</dbReference>
<keyword evidence="1" id="KW-0812">Transmembrane</keyword>
<accession>A0A6V7U2B5</accession>
<proteinExistence type="predicted"/>
<gene>
    <name evidence="2" type="ORF">MENT_LOCUS6786</name>
</gene>